<dbReference type="InterPro" id="IPR014710">
    <property type="entry name" value="RmlC-like_jellyroll"/>
</dbReference>
<dbReference type="AlphaFoldDB" id="A0A4S8REB7"/>
<organism evidence="1 2">
    <name type="scientific">Botrytis galanthina</name>
    <dbReference type="NCBI Taxonomy" id="278940"/>
    <lineage>
        <taxon>Eukaryota</taxon>
        <taxon>Fungi</taxon>
        <taxon>Dikarya</taxon>
        <taxon>Ascomycota</taxon>
        <taxon>Pezizomycotina</taxon>
        <taxon>Leotiomycetes</taxon>
        <taxon>Helotiales</taxon>
        <taxon>Sclerotiniaceae</taxon>
        <taxon>Botrytis</taxon>
    </lineage>
</organism>
<dbReference type="OrthoDB" id="5840532at2759"/>
<reference evidence="1 2" key="1">
    <citation type="submission" date="2017-12" db="EMBL/GenBank/DDBJ databases">
        <title>Comparative genomics of Botrytis spp.</title>
        <authorList>
            <person name="Valero-Jimenez C.A."/>
            <person name="Tapia P."/>
            <person name="Veloso J."/>
            <person name="Silva-Moreno E."/>
            <person name="Staats M."/>
            <person name="Valdes J.H."/>
            <person name="Van Kan J.A.L."/>
        </authorList>
    </citation>
    <scope>NUCLEOTIDE SEQUENCE [LARGE SCALE GENOMIC DNA]</scope>
    <source>
        <strain evidence="1 2">MUCL435</strain>
    </source>
</reference>
<dbReference type="Proteomes" id="UP000308671">
    <property type="component" value="Unassembled WGS sequence"/>
</dbReference>
<sequence>MVNGHAIANIIYPTSGNPVNLQNDAESKYARESEPSIHIKNGTVVRVVDFAPSLDSPIHRVVSLDYGIVIEGELEITLDSDESRIMRPGDVSVQRATMNKWRNCSKEKSAPAVFVLLDCEPFSVDGVEVKENIGDLAGEYKEH</sequence>
<name>A0A4S8REB7_9HELO</name>
<comment type="caution">
    <text evidence="1">The sequence shown here is derived from an EMBL/GenBank/DDBJ whole genome shotgun (WGS) entry which is preliminary data.</text>
</comment>
<evidence type="ECO:0000313" key="1">
    <source>
        <dbReference type="EMBL" id="THV54925.1"/>
    </source>
</evidence>
<dbReference type="InterPro" id="IPR011051">
    <property type="entry name" value="RmlC_Cupin_sf"/>
</dbReference>
<dbReference type="InterPro" id="IPR047142">
    <property type="entry name" value="OryJ/VirC-like"/>
</dbReference>
<protein>
    <recommendedName>
        <fullName evidence="3">Cupin 2 conserved barrel domain-containing protein</fullName>
    </recommendedName>
</protein>
<gene>
    <name evidence="1" type="ORF">BGAL_0017g00190</name>
</gene>
<accession>A0A4S8REB7</accession>
<evidence type="ECO:0000313" key="2">
    <source>
        <dbReference type="Proteomes" id="UP000308671"/>
    </source>
</evidence>
<proteinExistence type="predicted"/>
<dbReference type="PANTHER" id="PTHR36156:SF2">
    <property type="entry name" value="CUPIN TYPE-2 DOMAIN-CONTAINING PROTEIN"/>
    <property type="match status" value="1"/>
</dbReference>
<keyword evidence="2" id="KW-1185">Reference proteome</keyword>
<dbReference type="CDD" id="cd02231">
    <property type="entry name" value="cupin_BLL6423-like"/>
    <property type="match status" value="1"/>
</dbReference>
<dbReference type="Gene3D" id="2.60.120.10">
    <property type="entry name" value="Jelly Rolls"/>
    <property type="match status" value="1"/>
</dbReference>
<dbReference type="SUPFAM" id="SSF51182">
    <property type="entry name" value="RmlC-like cupins"/>
    <property type="match status" value="1"/>
</dbReference>
<dbReference type="PANTHER" id="PTHR36156">
    <property type="entry name" value="SLR2101 PROTEIN"/>
    <property type="match status" value="1"/>
</dbReference>
<evidence type="ECO:0008006" key="3">
    <source>
        <dbReference type="Google" id="ProtNLM"/>
    </source>
</evidence>
<dbReference type="EMBL" id="PQXL01000017">
    <property type="protein sequence ID" value="THV54925.1"/>
    <property type="molecule type" value="Genomic_DNA"/>
</dbReference>